<protein>
    <submittedName>
        <fullName evidence="1">Uncharacterized protein</fullName>
    </submittedName>
</protein>
<comment type="caution">
    <text evidence="1">The sequence shown here is derived from an EMBL/GenBank/DDBJ whole genome shotgun (WGS) entry which is preliminary data.</text>
</comment>
<dbReference type="AlphaFoldDB" id="A0AAW3MQB5"/>
<reference evidence="1 2" key="1">
    <citation type="submission" date="2015-11" db="EMBL/GenBank/DDBJ databases">
        <title>Expanding the genomic diversity of Burkholderia species for the development of highly accurate diagnostics.</title>
        <authorList>
            <person name="Sahl J."/>
            <person name="Keim P."/>
            <person name="Wagner D."/>
        </authorList>
    </citation>
    <scope>NUCLEOTIDE SEQUENCE [LARGE SCALE GENOMIC DNA]</scope>
    <source>
        <strain evidence="1 2">MSMB1808WGS</strain>
    </source>
</reference>
<sequence length="120" mass="13354">MANQQYPTDGGTPVQTLTFHYEGGGSIYFYLYPQPDAKRERVATVDITYEMPGWPSVVELDKGRLHSLIEAGVLAYNQAQTEGQVNKKGKIVEAWIDGREFLTSEDLTDIVGNAFPVLTK</sequence>
<proteinExistence type="predicted"/>
<dbReference type="EMBL" id="LPBJ01000097">
    <property type="protein sequence ID" value="KVP88766.1"/>
    <property type="molecule type" value="Genomic_DNA"/>
</dbReference>
<keyword evidence="2" id="KW-1185">Reference proteome</keyword>
<dbReference type="Proteomes" id="UP000056453">
    <property type="component" value="Unassembled WGS sequence"/>
</dbReference>
<gene>
    <name evidence="1" type="ORF">WJ96_20825</name>
</gene>
<organism evidence="1 2">
    <name type="scientific">Burkholderia ubonensis</name>
    <dbReference type="NCBI Taxonomy" id="101571"/>
    <lineage>
        <taxon>Bacteria</taxon>
        <taxon>Pseudomonadati</taxon>
        <taxon>Pseudomonadota</taxon>
        <taxon>Betaproteobacteria</taxon>
        <taxon>Burkholderiales</taxon>
        <taxon>Burkholderiaceae</taxon>
        <taxon>Burkholderia</taxon>
        <taxon>Burkholderia cepacia complex</taxon>
    </lineage>
</organism>
<accession>A0AAW3MQB5</accession>
<evidence type="ECO:0000313" key="2">
    <source>
        <dbReference type="Proteomes" id="UP000056453"/>
    </source>
</evidence>
<name>A0AAW3MQB5_9BURK</name>
<evidence type="ECO:0000313" key="1">
    <source>
        <dbReference type="EMBL" id="KVP88766.1"/>
    </source>
</evidence>
<dbReference type="RefSeq" id="WP_059956682.1">
    <property type="nucleotide sequence ID" value="NZ_LPBJ01000097.1"/>
</dbReference>